<dbReference type="Proteomes" id="UP000230731">
    <property type="component" value="Unassembled WGS sequence"/>
</dbReference>
<comment type="caution">
    <text evidence="3">The sequence shown here is derived from an EMBL/GenBank/DDBJ whole genome shotgun (WGS) entry which is preliminary data.</text>
</comment>
<evidence type="ECO:0000256" key="1">
    <source>
        <dbReference type="ARBA" id="ARBA00023027"/>
    </source>
</evidence>
<dbReference type="PRINTS" id="PR01713">
    <property type="entry name" value="NUCEPIMERASE"/>
</dbReference>
<proteinExistence type="predicted"/>
<dbReference type="Pfam" id="PF01370">
    <property type="entry name" value="Epimerase"/>
    <property type="match status" value="1"/>
</dbReference>
<organism evidence="3 4">
    <name type="scientific">Candidatus Andersenbacteria bacterium CG10_big_fil_rev_8_21_14_0_10_54_11</name>
    <dbReference type="NCBI Taxonomy" id="1974485"/>
    <lineage>
        <taxon>Bacteria</taxon>
        <taxon>Candidatus Anderseniibacteriota</taxon>
    </lineage>
</organism>
<dbReference type="InterPro" id="IPR036291">
    <property type="entry name" value="NAD(P)-bd_dom_sf"/>
</dbReference>
<sequence>MAKVLITGGAGFIGAHLAFQLAKRGDIITVVDDFNNRYDPALKEARVTALLQTLDNQPTVIRADIRNAALIDQLCQKERFDSVVHLAAWAAVQTSIERPHIYSQVNLDGTVNVLEAARKTGVKNIVFASSSSVYGGRSKVPFRETDDVSRPISPYAATKAAGEILCAAWHHLYNLPITCLRFFTVYGPWGRPEMALFKFATAIYRNQPVLMRGKKTMRDFTYIDDCVAGITAALDTPMGFEIFNLGESDAVSLPRFIAAIEASLGRQARIEEVPLPPGDVPKTLADISKAQSKLGYAPATAIEDGVNKFSGWFTNWYVPVYLKINSDSDSSYS</sequence>
<protein>
    <submittedName>
        <fullName evidence="3">Epimerase</fullName>
    </submittedName>
</protein>
<dbReference type="InterPro" id="IPR001509">
    <property type="entry name" value="Epimerase_deHydtase"/>
</dbReference>
<dbReference type="EMBL" id="PEZP01000037">
    <property type="protein sequence ID" value="PIT98011.1"/>
    <property type="molecule type" value="Genomic_DNA"/>
</dbReference>
<dbReference type="SUPFAM" id="SSF51735">
    <property type="entry name" value="NAD(P)-binding Rossmann-fold domains"/>
    <property type="match status" value="1"/>
</dbReference>
<gene>
    <name evidence="3" type="ORF">COT71_03025</name>
</gene>
<name>A0A2M6WYX6_9BACT</name>
<evidence type="ECO:0000259" key="2">
    <source>
        <dbReference type="Pfam" id="PF01370"/>
    </source>
</evidence>
<accession>A0A2M6WYX6</accession>
<dbReference type="Gene3D" id="3.40.50.720">
    <property type="entry name" value="NAD(P)-binding Rossmann-like Domain"/>
    <property type="match status" value="1"/>
</dbReference>
<dbReference type="AlphaFoldDB" id="A0A2M6WYX6"/>
<feature type="domain" description="NAD-dependent epimerase/dehydratase" evidence="2">
    <location>
        <begin position="4"/>
        <end position="246"/>
    </location>
</feature>
<keyword evidence="1" id="KW-0520">NAD</keyword>
<reference evidence="4" key="1">
    <citation type="submission" date="2017-09" db="EMBL/GenBank/DDBJ databases">
        <title>Depth-based differentiation of microbial function through sediment-hosted aquifers and enrichment of novel symbionts in the deep terrestrial subsurface.</title>
        <authorList>
            <person name="Probst A.J."/>
            <person name="Ladd B."/>
            <person name="Jarett J.K."/>
            <person name="Geller-Mcgrath D.E."/>
            <person name="Sieber C.M.K."/>
            <person name="Emerson J.B."/>
            <person name="Anantharaman K."/>
            <person name="Thomas B.C."/>
            <person name="Malmstrom R."/>
            <person name="Stieglmeier M."/>
            <person name="Klingl A."/>
            <person name="Woyke T."/>
            <person name="Ryan C.M."/>
            <person name="Banfield J.F."/>
        </authorList>
    </citation>
    <scope>NUCLEOTIDE SEQUENCE [LARGE SCALE GENOMIC DNA]</scope>
</reference>
<evidence type="ECO:0000313" key="3">
    <source>
        <dbReference type="EMBL" id="PIT98011.1"/>
    </source>
</evidence>
<evidence type="ECO:0000313" key="4">
    <source>
        <dbReference type="Proteomes" id="UP000230731"/>
    </source>
</evidence>
<dbReference type="PANTHER" id="PTHR43574">
    <property type="entry name" value="EPIMERASE-RELATED"/>
    <property type="match status" value="1"/>
</dbReference>